<proteinExistence type="predicted"/>
<comment type="caution">
    <text evidence="1">The sequence shown here is derived from an EMBL/GenBank/DDBJ whole genome shotgun (WGS) entry which is preliminary data.</text>
</comment>
<gene>
    <name evidence="1" type="ORF">KPL71_007711</name>
</gene>
<keyword evidence="2" id="KW-1185">Reference proteome</keyword>
<evidence type="ECO:0000313" key="2">
    <source>
        <dbReference type="Proteomes" id="UP000829398"/>
    </source>
</evidence>
<name>A0ACB8M140_CITSI</name>
<reference evidence="2" key="1">
    <citation type="journal article" date="2023" name="Hortic. Res.">
        <title>A chromosome-level phased genome enabling allele-level studies in sweet orange: a case study on citrus Huanglongbing tolerance.</title>
        <authorList>
            <person name="Wu B."/>
            <person name="Yu Q."/>
            <person name="Deng Z."/>
            <person name="Duan Y."/>
            <person name="Luo F."/>
            <person name="Gmitter F. Jr."/>
        </authorList>
    </citation>
    <scope>NUCLEOTIDE SEQUENCE [LARGE SCALE GENOMIC DNA]</scope>
    <source>
        <strain evidence="2">cv. Valencia</strain>
    </source>
</reference>
<organism evidence="1 2">
    <name type="scientific">Citrus sinensis</name>
    <name type="common">Sweet orange</name>
    <name type="synonym">Citrus aurantium var. sinensis</name>
    <dbReference type="NCBI Taxonomy" id="2711"/>
    <lineage>
        <taxon>Eukaryota</taxon>
        <taxon>Viridiplantae</taxon>
        <taxon>Streptophyta</taxon>
        <taxon>Embryophyta</taxon>
        <taxon>Tracheophyta</taxon>
        <taxon>Spermatophyta</taxon>
        <taxon>Magnoliopsida</taxon>
        <taxon>eudicotyledons</taxon>
        <taxon>Gunneridae</taxon>
        <taxon>Pentapetalae</taxon>
        <taxon>rosids</taxon>
        <taxon>malvids</taxon>
        <taxon>Sapindales</taxon>
        <taxon>Rutaceae</taxon>
        <taxon>Aurantioideae</taxon>
        <taxon>Citrus</taxon>
    </lineage>
</organism>
<accession>A0ACB8M140</accession>
<dbReference type="Proteomes" id="UP000829398">
    <property type="component" value="Chromosome 3"/>
</dbReference>
<evidence type="ECO:0000313" key="1">
    <source>
        <dbReference type="EMBL" id="KAH9779431.1"/>
    </source>
</evidence>
<sequence>MAKYGGSLLVPSVKELAENPMVAVPPRYIRPKQDAPVISDNTLISKFPVIDMESLLSEESMDSELAKLDFACREWGFFQLVNHGVSLALVDKVKKEIQEFFNLSMEEKKKYWQYPGEVEGFGQAFVVSEEQKLDWGDLFFMTTLPVHLRKPHLFPKLPPSLRDTLEVYSMEVNALAMNLISGMAKVLHIKDEEVREFFENGLQSMRMNYYPPCPQPEKVTGLTPHSDAVALTILLQINEAEGLQIKKDGKWFPIRPLPNAFIVNIGDVLEVITNGVYPSIEHRAVVNSEQERLSIATFHTVNYDGEVGPAPSLITEKTPALFRRVTTEEFVKALFSLFKQKQQQKLELKAGSTLSEPTRPRLELLYKQHEEDNIQEEQLHQMMSFANFPVQLQVKLTIVASSWPFAQWGIDLIGPLPKGRGAATHAVVAVDYFTKWIEVETLSRIIENKITDFMWRNIVCRYGIPYALIEDNGRQFDNHNFREFCQNLGIKLKFCSLAHPQSNGQVEAANKVIKKLLKTILATEETSFALAFGHEVVVPAEIEATTHQTEHFEENENHDQICLNLDLLTKKRKLASKRPAAYQQRVARYYNRKVQVRQLRAGDWVLRKVNHSTKDSTQGVLGPN</sequence>
<protein>
    <submittedName>
        <fullName evidence="1">Protein SRG1</fullName>
    </submittedName>
</protein>
<dbReference type="EMBL" id="CM039172">
    <property type="protein sequence ID" value="KAH9779431.1"/>
    <property type="molecule type" value="Genomic_DNA"/>
</dbReference>